<keyword evidence="3" id="KW-1133">Transmembrane helix</keyword>
<evidence type="ECO:0000256" key="4">
    <source>
        <dbReference type="ARBA" id="ARBA00023136"/>
    </source>
</evidence>
<dbReference type="OrthoDB" id="6498763at2759"/>
<dbReference type="PANTHER" id="PTHR11730">
    <property type="entry name" value="AMMONIUM TRANSPORTER"/>
    <property type="match status" value="1"/>
</dbReference>
<evidence type="ECO:0000313" key="7">
    <source>
        <dbReference type="Proteomes" id="UP000192247"/>
    </source>
</evidence>
<comment type="caution">
    <text evidence="6">The sequence shown here is derived from an EMBL/GenBank/DDBJ whole genome shotgun (WGS) entry which is preliminary data.</text>
</comment>
<dbReference type="SUPFAM" id="SSF111352">
    <property type="entry name" value="Ammonium transporter"/>
    <property type="match status" value="1"/>
</dbReference>
<dbReference type="GO" id="GO:0008519">
    <property type="term" value="F:ammonium channel activity"/>
    <property type="evidence" value="ECO:0007669"/>
    <property type="project" value="InterPro"/>
</dbReference>
<proteinExistence type="predicted"/>
<feature type="domain" description="Ammonium transporter AmtB-like" evidence="5">
    <location>
        <begin position="1"/>
        <end position="116"/>
    </location>
</feature>
<dbReference type="Gene3D" id="1.10.3430.10">
    <property type="entry name" value="Ammonium transporter AmtB like domains"/>
    <property type="match status" value="1"/>
</dbReference>
<keyword evidence="7" id="KW-1185">Reference proteome</keyword>
<dbReference type="Pfam" id="PF00909">
    <property type="entry name" value="Ammonium_transp"/>
    <property type="match status" value="1"/>
</dbReference>
<accession>A0A1V9XDX8</accession>
<dbReference type="STRING" id="418985.A0A1V9XDX8"/>
<evidence type="ECO:0000259" key="5">
    <source>
        <dbReference type="Pfam" id="PF00909"/>
    </source>
</evidence>
<evidence type="ECO:0000313" key="6">
    <source>
        <dbReference type="EMBL" id="OQR71747.1"/>
    </source>
</evidence>
<keyword evidence="4" id="KW-0472">Membrane</keyword>
<dbReference type="InParanoid" id="A0A1V9XDX8"/>
<protein>
    <submittedName>
        <fullName evidence="6">Putative ammonium transporter 3-like</fullName>
    </submittedName>
</protein>
<name>A0A1V9XDX8_9ACAR</name>
<organism evidence="6 7">
    <name type="scientific">Tropilaelaps mercedesae</name>
    <dbReference type="NCBI Taxonomy" id="418985"/>
    <lineage>
        <taxon>Eukaryota</taxon>
        <taxon>Metazoa</taxon>
        <taxon>Ecdysozoa</taxon>
        <taxon>Arthropoda</taxon>
        <taxon>Chelicerata</taxon>
        <taxon>Arachnida</taxon>
        <taxon>Acari</taxon>
        <taxon>Parasitiformes</taxon>
        <taxon>Mesostigmata</taxon>
        <taxon>Gamasina</taxon>
        <taxon>Dermanyssoidea</taxon>
        <taxon>Laelapidae</taxon>
        <taxon>Tropilaelaps</taxon>
    </lineage>
</organism>
<gene>
    <name evidence="6" type="ORF">BIW11_01441</name>
</gene>
<evidence type="ECO:0000256" key="1">
    <source>
        <dbReference type="ARBA" id="ARBA00004141"/>
    </source>
</evidence>
<dbReference type="AlphaFoldDB" id="A0A1V9XDX8"/>
<dbReference type="PANTHER" id="PTHR11730:SF58">
    <property type="entry name" value="AMMONIUM TRANSPORTER"/>
    <property type="match status" value="1"/>
</dbReference>
<dbReference type="GO" id="GO:0005886">
    <property type="term" value="C:plasma membrane"/>
    <property type="evidence" value="ECO:0007669"/>
    <property type="project" value="TreeGrafter"/>
</dbReference>
<dbReference type="InterPro" id="IPR024041">
    <property type="entry name" value="NH4_transpt_AmtB-like_dom"/>
</dbReference>
<dbReference type="Proteomes" id="UP000192247">
    <property type="component" value="Unassembled WGS sequence"/>
</dbReference>
<comment type="subcellular location">
    <subcellularLocation>
        <location evidence="1">Membrane</location>
        <topology evidence="1">Multi-pass membrane protein</topology>
    </subcellularLocation>
</comment>
<dbReference type="GO" id="GO:0097272">
    <property type="term" value="P:ammonium homeostasis"/>
    <property type="evidence" value="ECO:0007669"/>
    <property type="project" value="TreeGrafter"/>
</dbReference>
<dbReference type="InterPro" id="IPR029020">
    <property type="entry name" value="Ammonium/urea_transptr"/>
</dbReference>
<evidence type="ECO:0000256" key="2">
    <source>
        <dbReference type="ARBA" id="ARBA00022692"/>
    </source>
</evidence>
<sequence length="121" mass="13391">MQSGFALFEPGCVTRKNEVNIMVKNVVDVIVGGLGYWMYEYGLSFGRDKGSNSYISFGKFFLDAKKEEIGLLFSTYFFQLSSSMTATTIVSGAMAERTKFLAYCVFPFVNTAVYCLPAGCV</sequence>
<reference evidence="6 7" key="1">
    <citation type="journal article" date="2017" name="Gigascience">
        <title>Draft genome of the honey bee ectoparasitic mite, Tropilaelaps mercedesae, is shaped by the parasitic life history.</title>
        <authorList>
            <person name="Dong X."/>
            <person name="Armstrong S.D."/>
            <person name="Xia D."/>
            <person name="Makepeace B.L."/>
            <person name="Darby A.C."/>
            <person name="Kadowaki T."/>
        </authorList>
    </citation>
    <scope>NUCLEOTIDE SEQUENCE [LARGE SCALE GENOMIC DNA]</scope>
    <source>
        <strain evidence="6">Wuxi-XJTLU</strain>
    </source>
</reference>
<keyword evidence="2" id="KW-0812">Transmembrane</keyword>
<evidence type="ECO:0000256" key="3">
    <source>
        <dbReference type="ARBA" id="ARBA00022989"/>
    </source>
</evidence>
<dbReference type="EMBL" id="MNPL01013674">
    <property type="protein sequence ID" value="OQR71747.1"/>
    <property type="molecule type" value="Genomic_DNA"/>
</dbReference>